<dbReference type="EMBL" id="JAUSZV010000006">
    <property type="protein sequence ID" value="MDQ0913674.1"/>
    <property type="molecule type" value="Genomic_DNA"/>
</dbReference>
<comment type="caution">
    <text evidence="2">The sequence shown here is derived from an EMBL/GenBank/DDBJ whole genome shotgun (WGS) entry which is preliminary data.</text>
</comment>
<sequence length="76" mass="8287">MFEHRTEAEMRLYSEKMASELALKRRQKERDVTNDPTEKTGAVSGGSTENDDVVETPSGAGETPVTTGTTVTIDPE</sequence>
<feature type="compositionally biased region" description="Low complexity" evidence="1">
    <location>
        <begin position="63"/>
        <end position="76"/>
    </location>
</feature>
<dbReference type="AlphaFoldDB" id="A0AAW8FV04"/>
<feature type="compositionally biased region" description="Basic and acidic residues" evidence="1">
    <location>
        <begin position="28"/>
        <end position="38"/>
    </location>
</feature>
<proteinExistence type="predicted"/>
<dbReference type="RefSeq" id="WP_306987080.1">
    <property type="nucleotide sequence ID" value="NZ_JAUSZV010000006.1"/>
</dbReference>
<dbReference type="Proteomes" id="UP001234216">
    <property type="component" value="Unassembled WGS sequence"/>
</dbReference>
<accession>A0AAW8FV04</accession>
<evidence type="ECO:0000313" key="3">
    <source>
        <dbReference type="Proteomes" id="UP001234216"/>
    </source>
</evidence>
<feature type="region of interest" description="Disordered" evidence="1">
    <location>
        <begin position="22"/>
        <end position="76"/>
    </location>
</feature>
<reference evidence="2" key="1">
    <citation type="submission" date="2023-07" db="EMBL/GenBank/DDBJ databases">
        <title>Comparative genomics of wheat-associated soil bacteria to identify genetic determinants of phenazine resistance.</title>
        <authorList>
            <person name="Mouncey N."/>
        </authorList>
    </citation>
    <scope>NUCLEOTIDE SEQUENCE</scope>
    <source>
        <strain evidence="2">V4I22</strain>
    </source>
</reference>
<name>A0AAW8FV04_9ACTN</name>
<protein>
    <submittedName>
        <fullName evidence="2">Uncharacterized protein</fullName>
    </submittedName>
</protein>
<gene>
    <name evidence="2" type="ORF">QFZ22_009746</name>
</gene>
<evidence type="ECO:0000313" key="2">
    <source>
        <dbReference type="EMBL" id="MDQ0913674.1"/>
    </source>
</evidence>
<evidence type="ECO:0000256" key="1">
    <source>
        <dbReference type="SAM" id="MobiDB-lite"/>
    </source>
</evidence>
<organism evidence="2 3">
    <name type="scientific">Streptomyces canus</name>
    <dbReference type="NCBI Taxonomy" id="58343"/>
    <lineage>
        <taxon>Bacteria</taxon>
        <taxon>Bacillati</taxon>
        <taxon>Actinomycetota</taxon>
        <taxon>Actinomycetes</taxon>
        <taxon>Kitasatosporales</taxon>
        <taxon>Streptomycetaceae</taxon>
        <taxon>Streptomyces</taxon>
        <taxon>Streptomyces aurantiacus group</taxon>
    </lineage>
</organism>